<feature type="transmembrane region" description="Helical" evidence="10">
    <location>
        <begin position="216"/>
        <end position="241"/>
    </location>
</feature>
<comment type="subcellular location">
    <subcellularLocation>
        <location evidence="1">Cell membrane</location>
        <topology evidence="1">Multi-pass membrane protein</topology>
    </subcellularLocation>
</comment>
<dbReference type="GO" id="GO:0042121">
    <property type="term" value="P:alginic acid biosynthetic process"/>
    <property type="evidence" value="ECO:0007669"/>
    <property type="project" value="InterPro"/>
</dbReference>
<dbReference type="InterPro" id="IPR051085">
    <property type="entry name" value="MB_O-acyltransferase"/>
</dbReference>
<evidence type="ECO:0000256" key="4">
    <source>
        <dbReference type="ARBA" id="ARBA00022679"/>
    </source>
</evidence>
<dbReference type="PIRSF" id="PIRSF016636">
    <property type="entry name" value="AlgI_DltB"/>
    <property type="match status" value="1"/>
</dbReference>
<evidence type="ECO:0000256" key="7">
    <source>
        <dbReference type="ARBA" id="ARBA00023136"/>
    </source>
</evidence>
<comment type="caution">
    <text evidence="11">The sequence shown here is derived from an EMBL/GenBank/DDBJ whole genome shotgun (WGS) entry which is preliminary data.</text>
</comment>
<evidence type="ECO:0000256" key="10">
    <source>
        <dbReference type="SAM" id="Phobius"/>
    </source>
</evidence>
<feature type="transmembrane region" description="Helical" evidence="10">
    <location>
        <begin position="388"/>
        <end position="408"/>
    </location>
</feature>
<dbReference type="InterPro" id="IPR004299">
    <property type="entry name" value="MBOAT_fam"/>
</dbReference>
<evidence type="ECO:0000256" key="2">
    <source>
        <dbReference type="ARBA" id="ARBA00010323"/>
    </source>
</evidence>
<dbReference type="InterPro" id="IPR024194">
    <property type="entry name" value="Ac/AlaTfrase_AlgI/DltB"/>
</dbReference>
<feature type="transmembrane region" description="Helical" evidence="10">
    <location>
        <begin position="420"/>
        <end position="441"/>
    </location>
</feature>
<organism evidence="11 12">
    <name type="scientific">Candidatus Avichristensenella intestinipullorum</name>
    <dbReference type="NCBI Taxonomy" id="2840693"/>
    <lineage>
        <taxon>Bacteria</taxon>
        <taxon>Bacillati</taxon>
        <taxon>Bacillota</taxon>
        <taxon>Clostridia</taxon>
        <taxon>Candidatus Avichristensenella</taxon>
    </lineage>
</organism>
<feature type="transmembrane region" description="Helical" evidence="10">
    <location>
        <begin position="320"/>
        <end position="341"/>
    </location>
</feature>
<feature type="transmembrane region" description="Helical" evidence="10">
    <location>
        <begin position="37"/>
        <end position="59"/>
    </location>
</feature>
<evidence type="ECO:0000256" key="8">
    <source>
        <dbReference type="ARBA" id="ARBA00023315"/>
    </source>
</evidence>
<feature type="transmembrane region" description="Helical" evidence="10">
    <location>
        <begin position="71"/>
        <end position="91"/>
    </location>
</feature>
<gene>
    <name evidence="11" type="ORF">IAA66_06880</name>
</gene>
<evidence type="ECO:0000256" key="1">
    <source>
        <dbReference type="ARBA" id="ARBA00004651"/>
    </source>
</evidence>
<dbReference type="GO" id="GO:0016746">
    <property type="term" value="F:acyltransferase activity"/>
    <property type="evidence" value="ECO:0007669"/>
    <property type="project" value="UniProtKB-KW"/>
</dbReference>
<reference evidence="11" key="1">
    <citation type="submission" date="2020-10" db="EMBL/GenBank/DDBJ databases">
        <authorList>
            <person name="Gilroy R."/>
        </authorList>
    </citation>
    <scope>NUCLEOTIDE SEQUENCE</scope>
    <source>
        <strain evidence="11">ChiHile30-977</strain>
    </source>
</reference>
<reference evidence="11" key="2">
    <citation type="journal article" date="2021" name="PeerJ">
        <title>Extensive microbial diversity within the chicken gut microbiome revealed by metagenomics and culture.</title>
        <authorList>
            <person name="Gilroy R."/>
            <person name="Ravi A."/>
            <person name="Getino M."/>
            <person name="Pursley I."/>
            <person name="Horton D.L."/>
            <person name="Alikhan N.F."/>
            <person name="Baker D."/>
            <person name="Gharbi K."/>
            <person name="Hall N."/>
            <person name="Watson M."/>
            <person name="Adriaenssens E.M."/>
            <person name="Foster-Nyarko E."/>
            <person name="Jarju S."/>
            <person name="Secka A."/>
            <person name="Antonio M."/>
            <person name="Oren A."/>
            <person name="Chaudhuri R.R."/>
            <person name="La Ragione R."/>
            <person name="Hildebrand F."/>
            <person name="Pallen M.J."/>
        </authorList>
    </citation>
    <scope>NUCLEOTIDE SEQUENCE</scope>
    <source>
        <strain evidence="11">ChiHile30-977</strain>
    </source>
</reference>
<evidence type="ECO:0000256" key="6">
    <source>
        <dbReference type="ARBA" id="ARBA00022989"/>
    </source>
</evidence>
<feature type="transmembrane region" description="Helical" evidence="10">
    <location>
        <begin position="183"/>
        <end position="204"/>
    </location>
</feature>
<keyword evidence="5 10" id="KW-0812">Transmembrane</keyword>
<dbReference type="GO" id="GO:0005886">
    <property type="term" value="C:plasma membrane"/>
    <property type="evidence" value="ECO:0007669"/>
    <property type="project" value="UniProtKB-SubCell"/>
</dbReference>
<name>A0A9D0YWJ0_9FIRM</name>
<evidence type="ECO:0000313" key="11">
    <source>
        <dbReference type="EMBL" id="HIQ63297.1"/>
    </source>
</evidence>
<keyword evidence="3 9" id="KW-1003">Cell membrane</keyword>
<evidence type="ECO:0000256" key="9">
    <source>
        <dbReference type="PIRNR" id="PIRNR016636"/>
    </source>
</evidence>
<protein>
    <submittedName>
        <fullName evidence="11">MBOAT family protein</fullName>
    </submittedName>
</protein>
<evidence type="ECO:0000313" key="12">
    <source>
        <dbReference type="Proteomes" id="UP000886819"/>
    </source>
</evidence>
<dbReference type="Proteomes" id="UP000886819">
    <property type="component" value="Unassembled WGS sequence"/>
</dbReference>
<accession>A0A9D0YWJ0</accession>
<keyword evidence="4 9" id="KW-0808">Transferase</keyword>
<dbReference type="PANTHER" id="PTHR13285">
    <property type="entry name" value="ACYLTRANSFERASE"/>
    <property type="match status" value="1"/>
</dbReference>
<dbReference type="EMBL" id="DVFI01000099">
    <property type="protein sequence ID" value="HIQ63297.1"/>
    <property type="molecule type" value="Genomic_DNA"/>
</dbReference>
<feature type="transmembrane region" description="Helical" evidence="10">
    <location>
        <begin position="297"/>
        <end position="314"/>
    </location>
</feature>
<dbReference type="PANTHER" id="PTHR13285:SF23">
    <property type="entry name" value="TEICHOIC ACID D-ALANYLTRANSFERASE"/>
    <property type="match status" value="1"/>
</dbReference>
<dbReference type="AlphaFoldDB" id="A0A9D0YWJ0"/>
<dbReference type="PIRSF" id="PIRSF500217">
    <property type="entry name" value="AlgI"/>
    <property type="match status" value="1"/>
</dbReference>
<feature type="transmembrane region" description="Helical" evidence="10">
    <location>
        <begin position="348"/>
        <end position="368"/>
    </location>
</feature>
<keyword evidence="8 9" id="KW-0012">Acyltransferase</keyword>
<evidence type="ECO:0000256" key="5">
    <source>
        <dbReference type="ARBA" id="ARBA00022692"/>
    </source>
</evidence>
<keyword evidence="7 9" id="KW-0472">Membrane</keyword>
<keyword evidence="6 10" id="KW-1133">Transmembrane helix</keyword>
<proteinExistence type="inferred from homology"/>
<comment type="similarity">
    <text evidence="2 9">Belongs to the membrane-bound acyltransferase family.</text>
</comment>
<evidence type="ECO:0000256" key="3">
    <source>
        <dbReference type="ARBA" id="ARBA00022475"/>
    </source>
</evidence>
<dbReference type="Pfam" id="PF03062">
    <property type="entry name" value="MBOAT"/>
    <property type="match status" value="1"/>
</dbReference>
<sequence length="451" mass="50341">MLFSSLSFLVWFLPAVVLVHLVLPARARNAMLLAASVFFYAWGEMAYVPLVLASMAINYALGLGCSASRAWLRHASLALSLLVNFGALAYFKYAAFFLETVGLGAWAPEVSLPLGISFYTFQTQAYVVDVWRKKVPAEKNPVDYGAFILLFPQLIAGPIVLYTDVRRELKARSLDARALETGMALFIAGLAAKVLLANPLGALWERMRALEALSMPGAWLGVAGFGLQIYFDFAGYSLMAIGMGRMLGFRFPQNFDHPYAARSVREFWRRWHMTLSGWFRDYVYIPLGGSRRGTARTVWNLLLVWTLTGLWHGASWNFVLWGLWFFVFLVLERFALGGWLARHRAVGLAYTLVVVFLGWVLFAFESVADAAAYGARLFCFAGGTDWRYPLRDSAVLLLMAVLACMPPVAKRAWALLEAHAVLRAAVLALVLALCVAALVNAEYNPFLYFRF</sequence>
<feature type="transmembrane region" description="Helical" evidence="10">
    <location>
        <begin position="144"/>
        <end position="162"/>
    </location>
</feature>
<dbReference type="InterPro" id="IPR028362">
    <property type="entry name" value="AlgI"/>
</dbReference>